<comment type="caution">
    <text evidence="6">The sequence shown here is derived from an EMBL/GenBank/DDBJ whole genome shotgun (WGS) entry which is preliminary data.</text>
</comment>
<dbReference type="Gene3D" id="3.40.190.10">
    <property type="entry name" value="Periplasmic binding protein-like II"/>
    <property type="match status" value="2"/>
</dbReference>
<dbReference type="InterPro" id="IPR000847">
    <property type="entry name" value="LysR_HTH_N"/>
</dbReference>
<dbReference type="InterPro" id="IPR036390">
    <property type="entry name" value="WH_DNA-bd_sf"/>
</dbReference>
<comment type="similarity">
    <text evidence="1">Belongs to the LysR transcriptional regulatory family.</text>
</comment>
<dbReference type="InterPro" id="IPR058163">
    <property type="entry name" value="LysR-type_TF_proteobact-type"/>
</dbReference>
<proteinExistence type="inferred from homology"/>
<evidence type="ECO:0000256" key="3">
    <source>
        <dbReference type="ARBA" id="ARBA00023125"/>
    </source>
</evidence>
<evidence type="ECO:0000259" key="5">
    <source>
        <dbReference type="PROSITE" id="PS50931"/>
    </source>
</evidence>
<reference evidence="7" key="1">
    <citation type="journal article" date="2019" name="Int. J. Syst. Evol. Microbiol.">
        <title>The Global Catalogue of Microorganisms (GCM) 10K type strain sequencing project: providing services to taxonomists for standard genome sequencing and annotation.</title>
        <authorList>
            <consortium name="The Broad Institute Genomics Platform"/>
            <consortium name="The Broad Institute Genome Sequencing Center for Infectious Disease"/>
            <person name="Wu L."/>
            <person name="Ma J."/>
        </authorList>
    </citation>
    <scope>NUCLEOTIDE SEQUENCE [LARGE SCALE GENOMIC DNA]</scope>
    <source>
        <strain evidence="7">KCTC 42182</strain>
    </source>
</reference>
<dbReference type="Gene3D" id="1.10.10.10">
    <property type="entry name" value="Winged helix-like DNA-binding domain superfamily/Winged helix DNA-binding domain"/>
    <property type="match status" value="1"/>
</dbReference>
<name>A0ABV7VIZ3_9PROT</name>
<sequence>MELRKKNSRKAAASRLPPLNALRAFEVAARHLSMTRAAEELNVTHGAVSQHVRLLEAITGSALFERNGNRLRLTPAGSALLHPLQQAFDLLSEATGRMTAGEAGGEVTVSAPPALATLWLVRQVGGLLARHPALQLRLVPVAEPRPARAAPVDLAIRYGDGRWPAQIVEHLCDVHLMPVCSPQLLAGRAPRRSDFALLENTPILCADAGDEWDKWLASSGRPRLALGPRHYLGNALTAIEMSAAGFGVAIGDNVTTSRYLADGRLVCPINHTTRAANSFYLTVRPESQRKPAVILLRQWIRDSFAAMSPQGPRPPVG</sequence>
<dbReference type="Pfam" id="PF03466">
    <property type="entry name" value="LysR_substrate"/>
    <property type="match status" value="1"/>
</dbReference>
<protein>
    <submittedName>
        <fullName evidence="6">LysR substrate-binding domain-containing protein</fullName>
    </submittedName>
</protein>
<dbReference type="InterPro" id="IPR005119">
    <property type="entry name" value="LysR_subst-bd"/>
</dbReference>
<evidence type="ECO:0000313" key="6">
    <source>
        <dbReference type="EMBL" id="MFC3676746.1"/>
    </source>
</evidence>
<dbReference type="SUPFAM" id="SSF53850">
    <property type="entry name" value="Periplasmic binding protein-like II"/>
    <property type="match status" value="1"/>
</dbReference>
<dbReference type="PROSITE" id="PS50931">
    <property type="entry name" value="HTH_LYSR"/>
    <property type="match status" value="1"/>
</dbReference>
<dbReference type="PANTHER" id="PTHR30537:SF74">
    <property type="entry name" value="HTH-TYPE TRANSCRIPTIONAL REGULATOR TRPI"/>
    <property type="match status" value="1"/>
</dbReference>
<evidence type="ECO:0000256" key="4">
    <source>
        <dbReference type="ARBA" id="ARBA00023163"/>
    </source>
</evidence>
<accession>A0ABV7VIZ3</accession>
<gene>
    <name evidence="6" type="ORF">ACFOOQ_14405</name>
</gene>
<dbReference type="InterPro" id="IPR036388">
    <property type="entry name" value="WH-like_DNA-bd_sf"/>
</dbReference>
<organism evidence="6 7">
    <name type="scientific">Ferrovibrio xuzhouensis</name>
    <dbReference type="NCBI Taxonomy" id="1576914"/>
    <lineage>
        <taxon>Bacteria</taxon>
        <taxon>Pseudomonadati</taxon>
        <taxon>Pseudomonadota</taxon>
        <taxon>Alphaproteobacteria</taxon>
        <taxon>Rhodospirillales</taxon>
        <taxon>Rhodospirillaceae</taxon>
        <taxon>Ferrovibrio</taxon>
    </lineage>
</organism>
<dbReference type="SUPFAM" id="SSF46785">
    <property type="entry name" value="Winged helix' DNA-binding domain"/>
    <property type="match status" value="1"/>
</dbReference>
<keyword evidence="7" id="KW-1185">Reference proteome</keyword>
<dbReference type="PANTHER" id="PTHR30537">
    <property type="entry name" value="HTH-TYPE TRANSCRIPTIONAL REGULATOR"/>
    <property type="match status" value="1"/>
</dbReference>
<keyword evidence="3" id="KW-0238">DNA-binding</keyword>
<dbReference type="Proteomes" id="UP001595711">
    <property type="component" value="Unassembled WGS sequence"/>
</dbReference>
<evidence type="ECO:0000313" key="7">
    <source>
        <dbReference type="Proteomes" id="UP001595711"/>
    </source>
</evidence>
<keyword evidence="4" id="KW-0804">Transcription</keyword>
<feature type="domain" description="HTH lysR-type" evidence="5">
    <location>
        <begin position="17"/>
        <end position="74"/>
    </location>
</feature>
<evidence type="ECO:0000256" key="2">
    <source>
        <dbReference type="ARBA" id="ARBA00023015"/>
    </source>
</evidence>
<dbReference type="PRINTS" id="PR00039">
    <property type="entry name" value="HTHLYSR"/>
</dbReference>
<keyword evidence="2" id="KW-0805">Transcription regulation</keyword>
<dbReference type="RefSeq" id="WP_379727872.1">
    <property type="nucleotide sequence ID" value="NZ_JBHRYJ010000003.1"/>
</dbReference>
<evidence type="ECO:0000256" key="1">
    <source>
        <dbReference type="ARBA" id="ARBA00009437"/>
    </source>
</evidence>
<dbReference type="Pfam" id="PF00126">
    <property type="entry name" value="HTH_1"/>
    <property type="match status" value="1"/>
</dbReference>
<dbReference type="EMBL" id="JBHRYJ010000003">
    <property type="protein sequence ID" value="MFC3676746.1"/>
    <property type="molecule type" value="Genomic_DNA"/>
</dbReference>